<comment type="similarity">
    <text evidence="1">Belongs to the arylamine N-acetyltransferase family.</text>
</comment>
<evidence type="ECO:0008006" key="4">
    <source>
        <dbReference type="Google" id="ProtNLM"/>
    </source>
</evidence>
<comment type="caution">
    <text evidence="2">The sequence shown here is derived from an EMBL/GenBank/DDBJ whole genome shotgun (WGS) entry which is preliminary data.</text>
</comment>
<dbReference type="SUPFAM" id="SSF54001">
    <property type="entry name" value="Cysteine proteinases"/>
    <property type="match status" value="1"/>
</dbReference>
<dbReference type="InterPro" id="IPR001447">
    <property type="entry name" value="Arylamine_N-AcTrfase"/>
</dbReference>
<gene>
    <name evidence="2" type="ORF">AAFC00_000946</name>
</gene>
<dbReference type="GeneID" id="95974649"/>
<proteinExistence type="inferred from homology"/>
<evidence type="ECO:0000256" key="1">
    <source>
        <dbReference type="ARBA" id="ARBA00006547"/>
    </source>
</evidence>
<dbReference type="EMBL" id="JBFMKM010000003">
    <property type="protein sequence ID" value="KAL1310685.1"/>
    <property type="molecule type" value="Genomic_DNA"/>
</dbReference>
<dbReference type="InterPro" id="IPR038765">
    <property type="entry name" value="Papain-like_cys_pep_sf"/>
</dbReference>
<name>A0ABR3PMB9_9PEZI</name>
<accession>A0ABR3PMB9</accession>
<dbReference type="Gene3D" id="3.30.2140.20">
    <property type="match status" value="1"/>
</dbReference>
<dbReference type="PANTHER" id="PTHR11786">
    <property type="entry name" value="N-HYDROXYARYLAMINE O-ACETYLTRANSFERASE"/>
    <property type="match status" value="1"/>
</dbReference>
<dbReference type="InterPro" id="IPR053710">
    <property type="entry name" value="Arylamine_NAT_domain_sf"/>
</dbReference>
<reference evidence="2 3" key="1">
    <citation type="submission" date="2024-07" db="EMBL/GenBank/DDBJ databases">
        <title>Draft sequence of the Neodothiora populina.</title>
        <authorList>
            <person name="Drown D.D."/>
            <person name="Schuette U.S."/>
            <person name="Buechlein A.B."/>
            <person name="Rusch D.R."/>
            <person name="Winton L.W."/>
            <person name="Adams G.A."/>
        </authorList>
    </citation>
    <scope>NUCLEOTIDE SEQUENCE [LARGE SCALE GENOMIC DNA]</scope>
    <source>
        <strain evidence="2 3">CPC 39397</strain>
    </source>
</reference>
<keyword evidence="3" id="KW-1185">Reference proteome</keyword>
<sequence>MSTPPSQDPSVRLKYDASQIQAYLDTIALPSRHRESPVFSKPELARTITYGLPLLAALQKYQLVAIPFENLALHYNSVPSVTIQADFVHDKFITTACGRGGRCMENNLLFYTVLLSIGFNVTSIAGRVNEAVQPTSAQENWPGPRYDGWNHRITLVRFTDDATVEAEDGVKDVKRTFLVDTGFGAKCPTKPLELNRDVPTRITNMAPKQESRIRWTNIPDNVNKSQLIWVYEFRYDVKADWIPAYCFSETEFLPNDYAMMSFFTSHNPKSWFTYSVVCVKMVMGKRSSSTTTTTPRQYGQQAAEQLQDSEVEDEIVGDVTLFNNEVKRRVHGEAETVERLETEDQRVAALKKWFGISLTDSERDGIKGKASALS</sequence>
<dbReference type="RefSeq" id="XP_069203534.1">
    <property type="nucleotide sequence ID" value="XM_069347684.1"/>
</dbReference>
<dbReference type="Pfam" id="PF00797">
    <property type="entry name" value="Acetyltransf_2"/>
    <property type="match status" value="1"/>
</dbReference>
<dbReference type="PANTHER" id="PTHR11786:SF0">
    <property type="entry name" value="ARYLAMINE N-ACETYLTRANSFERASE 4-RELATED"/>
    <property type="match status" value="1"/>
</dbReference>
<dbReference type="Proteomes" id="UP001562354">
    <property type="component" value="Unassembled WGS sequence"/>
</dbReference>
<organism evidence="2 3">
    <name type="scientific">Neodothiora populina</name>
    <dbReference type="NCBI Taxonomy" id="2781224"/>
    <lineage>
        <taxon>Eukaryota</taxon>
        <taxon>Fungi</taxon>
        <taxon>Dikarya</taxon>
        <taxon>Ascomycota</taxon>
        <taxon>Pezizomycotina</taxon>
        <taxon>Dothideomycetes</taxon>
        <taxon>Dothideomycetidae</taxon>
        <taxon>Dothideales</taxon>
        <taxon>Dothioraceae</taxon>
        <taxon>Neodothiora</taxon>
    </lineage>
</organism>
<evidence type="ECO:0000313" key="3">
    <source>
        <dbReference type="Proteomes" id="UP001562354"/>
    </source>
</evidence>
<evidence type="ECO:0000313" key="2">
    <source>
        <dbReference type="EMBL" id="KAL1310685.1"/>
    </source>
</evidence>
<protein>
    <recommendedName>
        <fullName evidence="4">Arylamine N-acetyltransferase</fullName>
    </recommendedName>
</protein>